<keyword evidence="9" id="KW-1185">Reference proteome</keyword>
<dbReference type="PROSITE" id="PS50110">
    <property type="entry name" value="RESPONSE_REGULATORY"/>
    <property type="match status" value="1"/>
</dbReference>
<dbReference type="InterPro" id="IPR001789">
    <property type="entry name" value="Sig_transdc_resp-reg_receiver"/>
</dbReference>
<feature type="domain" description="HTH hxlR-type" evidence="7">
    <location>
        <begin position="8"/>
        <end position="108"/>
    </location>
</feature>
<accession>A0ABD5V7C7</accession>
<dbReference type="EMBL" id="JBHSXQ010000003">
    <property type="protein sequence ID" value="MFC6905566.1"/>
    <property type="molecule type" value="Genomic_DNA"/>
</dbReference>
<dbReference type="RefSeq" id="WP_340604087.1">
    <property type="nucleotide sequence ID" value="NZ_JBBMXV010000003.1"/>
</dbReference>
<reference evidence="8 9" key="1">
    <citation type="journal article" date="2019" name="Int. J. Syst. Evol. Microbiol.">
        <title>The Global Catalogue of Microorganisms (GCM) 10K type strain sequencing project: providing services to taxonomists for standard genome sequencing and annotation.</title>
        <authorList>
            <consortium name="The Broad Institute Genomics Platform"/>
            <consortium name="The Broad Institute Genome Sequencing Center for Infectious Disease"/>
            <person name="Wu L."/>
            <person name="Ma J."/>
        </authorList>
    </citation>
    <scope>NUCLEOTIDE SEQUENCE [LARGE SCALE GENOMIC DNA]</scope>
    <source>
        <strain evidence="8 9">CGMCC 1.3240</strain>
    </source>
</reference>
<evidence type="ECO:0000256" key="4">
    <source>
        <dbReference type="PROSITE-ProRule" id="PRU00169"/>
    </source>
</evidence>
<evidence type="ECO:0000259" key="6">
    <source>
        <dbReference type="PROSITE" id="PS50110"/>
    </source>
</evidence>
<dbReference type="Pfam" id="PF08663">
    <property type="entry name" value="HalX"/>
    <property type="match status" value="1"/>
</dbReference>
<dbReference type="InterPro" id="IPR002577">
    <property type="entry name" value="HTH_HxlR"/>
</dbReference>
<protein>
    <submittedName>
        <fullName evidence="8">Winged helix-turn-helix transcriptional regulator</fullName>
    </submittedName>
</protein>
<evidence type="ECO:0000313" key="8">
    <source>
        <dbReference type="EMBL" id="MFC6905566.1"/>
    </source>
</evidence>
<evidence type="ECO:0000256" key="5">
    <source>
        <dbReference type="SAM" id="MobiDB-lite"/>
    </source>
</evidence>
<evidence type="ECO:0000256" key="3">
    <source>
        <dbReference type="ARBA" id="ARBA00023163"/>
    </source>
</evidence>
<dbReference type="PANTHER" id="PTHR33204">
    <property type="entry name" value="TRANSCRIPTIONAL REGULATOR, MARR FAMILY"/>
    <property type="match status" value="1"/>
</dbReference>
<name>A0ABD5V7C7_9EURY</name>
<evidence type="ECO:0000259" key="7">
    <source>
        <dbReference type="PROSITE" id="PS51118"/>
    </source>
</evidence>
<dbReference type="InterPro" id="IPR013971">
    <property type="entry name" value="HalX_domain"/>
</dbReference>
<dbReference type="InterPro" id="IPR036388">
    <property type="entry name" value="WH-like_DNA-bd_sf"/>
</dbReference>
<sequence>MTSNTDRAQRVVDTVDLISKKWHPVIIHRLLEDGPLRFNELKERIEGISAKVLTDSLEDLTGNELVRRTVVSESPLRVEYELTDTGRELQGALEALAQWGDQYLDPDPDPVVLIVDDDPRLVNMHASWLEADHTVERAYDGEEAFRRLDDSVDVVLLDRRMPGVSGEDVLARVREWNLDCGVVMLSAVEPDFDIVDMGFDAYVAKPASREDVRETVTDVLAREVHDEPLRRYLALAAKESILRSEKSATELEASEDYDRLESRLRELESRLDDPTDAADDERLQAIVGNDA</sequence>
<comment type="caution">
    <text evidence="8">The sequence shown here is derived from an EMBL/GenBank/DDBJ whole genome shotgun (WGS) entry which is preliminary data.</text>
</comment>
<keyword evidence="4" id="KW-0597">Phosphoprotein</keyword>
<keyword evidence="1" id="KW-0805">Transcription regulation</keyword>
<dbReference type="Pfam" id="PF01638">
    <property type="entry name" value="HxlR"/>
    <property type="match status" value="1"/>
</dbReference>
<dbReference type="AlphaFoldDB" id="A0ABD5V7C7"/>
<dbReference type="PANTHER" id="PTHR33204:SF18">
    <property type="entry name" value="TRANSCRIPTIONAL REGULATORY PROTEIN"/>
    <property type="match status" value="1"/>
</dbReference>
<evidence type="ECO:0000313" key="9">
    <source>
        <dbReference type="Proteomes" id="UP001596312"/>
    </source>
</evidence>
<keyword evidence="3" id="KW-0804">Transcription</keyword>
<dbReference type="SUPFAM" id="SSF46785">
    <property type="entry name" value="Winged helix' DNA-binding domain"/>
    <property type="match status" value="1"/>
</dbReference>
<dbReference type="InterPro" id="IPR011006">
    <property type="entry name" value="CheY-like_superfamily"/>
</dbReference>
<evidence type="ECO:0000256" key="2">
    <source>
        <dbReference type="ARBA" id="ARBA00023125"/>
    </source>
</evidence>
<feature type="domain" description="Response regulatory" evidence="6">
    <location>
        <begin position="111"/>
        <end position="220"/>
    </location>
</feature>
<gene>
    <name evidence="8" type="ORF">ACFQGH_10210</name>
</gene>
<dbReference type="Gene3D" id="3.40.50.2300">
    <property type="match status" value="1"/>
</dbReference>
<dbReference type="GO" id="GO:0003677">
    <property type="term" value="F:DNA binding"/>
    <property type="evidence" value="ECO:0007669"/>
    <property type="project" value="UniProtKB-KW"/>
</dbReference>
<dbReference type="SMART" id="SM00448">
    <property type="entry name" value="REC"/>
    <property type="match status" value="1"/>
</dbReference>
<feature type="region of interest" description="Disordered" evidence="5">
    <location>
        <begin position="268"/>
        <end position="291"/>
    </location>
</feature>
<dbReference type="InterPro" id="IPR036390">
    <property type="entry name" value="WH_DNA-bd_sf"/>
</dbReference>
<keyword evidence="2" id="KW-0238">DNA-binding</keyword>
<dbReference type="PROSITE" id="PS51118">
    <property type="entry name" value="HTH_HXLR"/>
    <property type="match status" value="1"/>
</dbReference>
<organism evidence="8 9">
    <name type="scientific">Halalkalicoccus tibetensis</name>
    <dbReference type="NCBI Taxonomy" id="175632"/>
    <lineage>
        <taxon>Archaea</taxon>
        <taxon>Methanobacteriati</taxon>
        <taxon>Methanobacteriota</taxon>
        <taxon>Stenosarchaea group</taxon>
        <taxon>Halobacteria</taxon>
        <taxon>Halobacteriales</taxon>
        <taxon>Halococcaceae</taxon>
        <taxon>Halalkalicoccus</taxon>
    </lineage>
</organism>
<evidence type="ECO:0000256" key="1">
    <source>
        <dbReference type="ARBA" id="ARBA00023015"/>
    </source>
</evidence>
<dbReference type="Proteomes" id="UP001596312">
    <property type="component" value="Unassembled WGS sequence"/>
</dbReference>
<dbReference type="Gene3D" id="1.10.10.10">
    <property type="entry name" value="Winged helix-like DNA-binding domain superfamily/Winged helix DNA-binding domain"/>
    <property type="match status" value="1"/>
</dbReference>
<dbReference type="SUPFAM" id="SSF52172">
    <property type="entry name" value="CheY-like"/>
    <property type="match status" value="1"/>
</dbReference>
<dbReference type="Pfam" id="PF00072">
    <property type="entry name" value="Response_reg"/>
    <property type="match status" value="1"/>
</dbReference>
<proteinExistence type="predicted"/>
<feature type="modified residue" description="4-aspartylphosphate" evidence="4">
    <location>
        <position position="158"/>
    </location>
</feature>